<dbReference type="InterPro" id="IPR013087">
    <property type="entry name" value="Znf_C2H2_type"/>
</dbReference>
<evidence type="ECO:0000256" key="5">
    <source>
        <dbReference type="ARBA" id="ARBA00022771"/>
    </source>
</evidence>
<feature type="region of interest" description="Disordered" evidence="9">
    <location>
        <begin position="153"/>
        <end position="174"/>
    </location>
</feature>
<evidence type="ECO:0000256" key="4">
    <source>
        <dbReference type="ARBA" id="ARBA00022737"/>
    </source>
</evidence>
<proteinExistence type="predicted"/>
<evidence type="ECO:0000256" key="2">
    <source>
        <dbReference type="ARBA" id="ARBA00022491"/>
    </source>
</evidence>
<dbReference type="GO" id="GO:2000221">
    <property type="term" value="P:negative regulation of pseudohyphal growth"/>
    <property type="evidence" value="ECO:0007669"/>
    <property type="project" value="UniProtKB-ARBA"/>
</dbReference>
<evidence type="ECO:0000256" key="9">
    <source>
        <dbReference type="SAM" id="MobiDB-lite"/>
    </source>
</evidence>
<evidence type="ECO:0000259" key="10">
    <source>
        <dbReference type="PROSITE" id="PS50157"/>
    </source>
</evidence>
<keyword evidence="12" id="KW-1185">Reference proteome</keyword>
<dbReference type="Pfam" id="PF00096">
    <property type="entry name" value="zf-C2H2"/>
    <property type="match status" value="1"/>
</dbReference>
<dbReference type="PANTHER" id="PTHR14003:SF19">
    <property type="entry name" value="YY2 TRANSCRIPTION FACTOR"/>
    <property type="match status" value="1"/>
</dbReference>
<dbReference type="AlphaFoldDB" id="A0AAV5S554"/>
<dbReference type="Proteomes" id="UP001377567">
    <property type="component" value="Unassembled WGS sequence"/>
</dbReference>
<evidence type="ECO:0000256" key="7">
    <source>
        <dbReference type="ARBA" id="ARBA00023242"/>
    </source>
</evidence>
<keyword evidence="4" id="KW-0677">Repeat</keyword>
<sequence>MSSNYVQNMQQAAMISQVKPGMSYYGEAMGHLPSRSGSIDSLVSSSCTESEITRVPTIKNASHVVKVDEGNNPDQVKCETLLPVPSFSKMFDMDSLKQLDAHAFKYRGATGGLMLDSSPSNAAASNLANPRKSMSISLGSLGKVNRNVSVLPQTGSSAVSSSTSSRSSTPFNFTTSATPISQVSSISLGDKFSNQMHFGTSMQDMSIPRTAMDTPPMKGIAKTRKRSYSKKGKGKSPSAAVATSVKDAVDPKDTLEERRKYRCSVCPKGFTTSGHLARHNRIHTGEKNHACPFNNCKQRFSRQDNCLQHYRTHFKNNNSVTLDN</sequence>
<dbReference type="EMBL" id="BTGD01000025">
    <property type="protein sequence ID" value="GMM58362.1"/>
    <property type="molecule type" value="Genomic_DNA"/>
</dbReference>
<evidence type="ECO:0000256" key="6">
    <source>
        <dbReference type="ARBA" id="ARBA00022833"/>
    </source>
</evidence>
<keyword evidence="3" id="KW-0479">Metal-binding</keyword>
<feature type="domain" description="C2H2-type" evidence="10">
    <location>
        <begin position="289"/>
        <end position="318"/>
    </location>
</feature>
<feature type="compositionally biased region" description="Basic residues" evidence="9">
    <location>
        <begin position="221"/>
        <end position="234"/>
    </location>
</feature>
<dbReference type="GO" id="GO:0000978">
    <property type="term" value="F:RNA polymerase II cis-regulatory region sequence-specific DNA binding"/>
    <property type="evidence" value="ECO:0007669"/>
    <property type="project" value="TreeGrafter"/>
</dbReference>
<evidence type="ECO:0000256" key="3">
    <source>
        <dbReference type="ARBA" id="ARBA00022723"/>
    </source>
</evidence>
<keyword evidence="7" id="KW-0539">Nucleus</keyword>
<dbReference type="Gene3D" id="3.30.160.60">
    <property type="entry name" value="Classic Zinc Finger"/>
    <property type="match status" value="2"/>
</dbReference>
<dbReference type="GO" id="GO:2000218">
    <property type="term" value="P:negative regulation of invasive growth in response to glucose limitation"/>
    <property type="evidence" value="ECO:0007669"/>
    <property type="project" value="UniProtKB-ARBA"/>
</dbReference>
<gene>
    <name evidence="11" type="ORF">DAKH74_049790</name>
</gene>
<keyword evidence="5 8" id="KW-0863">Zinc-finger</keyword>
<dbReference type="InterPro" id="IPR036236">
    <property type="entry name" value="Znf_C2H2_sf"/>
</dbReference>
<keyword evidence="6" id="KW-0862">Zinc</keyword>
<organism evidence="11 12">
    <name type="scientific">Maudiozyma humilis</name>
    <name type="common">Sour dough yeast</name>
    <name type="synonym">Kazachstania humilis</name>
    <dbReference type="NCBI Taxonomy" id="51915"/>
    <lineage>
        <taxon>Eukaryota</taxon>
        <taxon>Fungi</taxon>
        <taxon>Dikarya</taxon>
        <taxon>Ascomycota</taxon>
        <taxon>Saccharomycotina</taxon>
        <taxon>Saccharomycetes</taxon>
        <taxon>Saccharomycetales</taxon>
        <taxon>Saccharomycetaceae</taxon>
        <taxon>Maudiozyma</taxon>
    </lineage>
</organism>
<dbReference type="FunFam" id="3.30.160.60:FF:001382">
    <property type="entry name" value="Transcriptional repressor"/>
    <property type="match status" value="1"/>
</dbReference>
<dbReference type="SUPFAM" id="SSF57667">
    <property type="entry name" value="beta-beta-alpha zinc fingers"/>
    <property type="match status" value="1"/>
</dbReference>
<dbReference type="PROSITE" id="PS00028">
    <property type="entry name" value="ZINC_FINGER_C2H2_1"/>
    <property type="match status" value="2"/>
</dbReference>
<feature type="domain" description="C2H2-type" evidence="10">
    <location>
        <begin position="261"/>
        <end position="288"/>
    </location>
</feature>
<comment type="subcellular location">
    <subcellularLocation>
        <location evidence="1">Nucleus</location>
    </subcellularLocation>
</comment>
<dbReference type="GO" id="GO:0043709">
    <property type="term" value="P:cell adhesion involved in single-species biofilm formation"/>
    <property type="evidence" value="ECO:0007669"/>
    <property type="project" value="UniProtKB-ARBA"/>
</dbReference>
<dbReference type="GO" id="GO:0005634">
    <property type="term" value="C:nucleus"/>
    <property type="evidence" value="ECO:0007669"/>
    <property type="project" value="UniProtKB-SubCell"/>
</dbReference>
<dbReference type="GO" id="GO:0008270">
    <property type="term" value="F:zinc ion binding"/>
    <property type="evidence" value="ECO:0007669"/>
    <property type="project" value="UniProtKB-KW"/>
</dbReference>
<comment type="caution">
    <text evidence="11">The sequence shown here is derived from an EMBL/GenBank/DDBJ whole genome shotgun (WGS) entry which is preliminary data.</text>
</comment>
<keyword evidence="2" id="KW-0678">Repressor</keyword>
<protein>
    <recommendedName>
        <fullName evidence="10">C2H2-type domain-containing protein</fullName>
    </recommendedName>
</protein>
<evidence type="ECO:0000313" key="11">
    <source>
        <dbReference type="EMBL" id="GMM58362.1"/>
    </source>
</evidence>
<dbReference type="GO" id="GO:0005667">
    <property type="term" value="C:transcription regulator complex"/>
    <property type="evidence" value="ECO:0007669"/>
    <property type="project" value="TreeGrafter"/>
</dbReference>
<dbReference type="SMART" id="SM00355">
    <property type="entry name" value="ZnF_C2H2"/>
    <property type="match status" value="2"/>
</dbReference>
<dbReference type="PANTHER" id="PTHR14003">
    <property type="entry name" value="TRANSCRIPTIONAL REPRESSOR PROTEIN YY"/>
    <property type="match status" value="1"/>
</dbReference>
<name>A0AAV5S554_MAUHU</name>
<dbReference type="GO" id="GO:0000122">
    <property type="term" value="P:negative regulation of transcription by RNA polymerase II"/>
    <property type="evidence" value="ECO:0007669"/>
    <property type="project" value="UniProtKB-ARBA"/>
</dbReference>
<dbReference type="GO" id="GO:0000981">
    <property type="term" value="F:DNA-binding transcription factor activity, RNA polymerase II-specific"/>
    <property type="evidence" value="ECO:0007669"/>
    <property type="project" value="TreeGrafter"/>
</dbReference>
<evidence type="ECO:0000256" key="8">
    <source>
        <dbReference type="PROSITE-ProRule" id="PRU00042"/>
    </source>
</evidence>
<evidence type="ECO:0000256" key="1">
    <source>
        <dbReference type="ARBA" id="ARBA00004123"/>
    </source>
</evidence>
<feature type="region of interest" description="Disordered" evidence="9">
    <location>
        <begin position="206"/>
        <end position="245"/>
    </location>
</feature>
<evidence type="ECO:0000313" key="12">
    <source>
        <dbReference type="Proteomes" id="UP001377567"/>
    </source>
</evidence>
<dbReference type="GO" id="GO:0000785">
    <property type="term" value="C:chromatin"/>
    <property type="evidence" value="ECO:0007669"/>
    <property type="project" value="TreeGrafter"/>
</dbReference>
<accession>A0AAV5S554</accession>
<reference evidence="11 12" key="1">
    <citation type="journal article" date="2023" name="Elife">
        <title>Identification of key yeast species and microbe-microbe interactions impacting larval growth of Drosophila in the wild.</title>
        <authorList>
            <person name="Mure A."/>
            <person name="Sugiura Y."/>
            <person name="Maeda R."/>
            <person name="Honda K."/>
            <person name="Sakurai N."/>
            <person name="Takahashi Y."/>
            <person name="Watada M."/>
            <person name="Katoh T."/>
            <person name="Gotoh A."/>
            <person name="Gotoh Y."/>
            <person name="Taniguchi I."/>
            <person name="Nakamura K."/>
            <person name="Hayashi T."/>
            <person name="Katayama T."/>
            <person name="Uemura T."/>
            <person name="Hattori Y."/>
        </authorList>
    </citation>
    <scope>NUCLEOTIDE SEQUENCE [LARGE SCALE GENOMIC DNA]</scope>
    <source>
        <strain evidence="11 12">KH-74</strain>
    </source>
</reference>
<dbReference type="PROSITE" id="PS50157">
    <property type="entry name" value="ZINC_FINGER_C2H2_2"/>
    <property type="match status" value="2"/>
</dbReference>
<feature type="compositionally biased region" description="Low complexity" evidence="9">
    <location>
        <begin position="154"/>
        <end position="174"/>
    </location>
</feature>